<evidence type="ECO:0000313" key="1">
    <source>
        <dbReference type="EMBL" id="KAJ7771001.1"/>
    </source>
</evidence>
<dbReference type="EMBL" id="JARJLG010000022">
    <property type="protein sequence ID" value="KAJ7771001.1"/>
    <property type="molecule type" value="Genomic_DNA"/>
</dbReference>
<dbReference type="Proteomes" id="UP001215280">
    <property type="component" value="Unassembled WGS sequence"/>
</dbReference>
<proteinExistence type="predicted"/>
<organism evidence="1 2">
    <name type="scientific">Mycena maculata</name>
    <dbReference type="NCBI Taxonomy" id="230809"/>
    <lineage>
        <taxon>Eukaryota</taxon>
        <taxon>Fungi</taxon>
        <taxon>Dikarya</taxon>
        <taxon>Basidiomycota</taxon>
        <taxon>Agaricomycotina</taxon>
        <taxon>Agaricomycetes</taxon>
        <taxon>Agaricomycetidae</taxon>
        <taxon>Agaricales</taxon>
        <taxon>Marasmiineae</taxon>
        <taxon>Mycenaceae</taxon>
        <taxon>Mycena</taxon>
    </lineage>
</organism>
<protein>
    <submittedName>
        <fullName evidence="1">Uncharacterized protein</fullName>
    </submittedName>
</protein>
<sequence>MCIDLRSATKFISLPKPSSAPCYHCIKMTIYLSILAGCSTLTAPFSKGSRDYLRLRGLDHLATKSSSPSLLVDPQAVSPWRDYDLERYASTEGEAVGWRDYNTSVDNHPAQSNYSPIRRPAHFQLEHTRPLSAGHSYSSSTPFSVHDQQPTVLEALIAENRKLKECDRKNLAARPFPSIPGKVEQATRESWAKSGLRISPFRLQGLGRQ</sequence>
<dbReference type="AlphaFoldDB" id="A0AAD7NQ38"/>
<gene>
    <name evidence="1" type="ORF">DFH07DRAFT_238384</name>
</gene>
<keyword evidence="2" id="KW-1185">Reference proteome</keyword>
<accession>A0AAD7NQ38</accession>
<comment type="caution">
    <text evidence="1">The sequence shown here is derived from an EMBL/GenBank/DDBJ whole genome shotgun (WGS) entry which is preliminary data.</text>
</comment>
<evidence type="ECO:0000313" key="2">
    <source>
        <dbReference type="Proteomes" id="UP001215280"/>
    </source>
</evidence>
<name>A0AAD7NQ38_9AGAR</name>
<reference evidence="1" key="1">
    <citation type="submission" date="2023-03" db="EMBL/GenBank/DDBJ databases">
        <title>Massive genome expansion in bonnet fungi (Mycena s.s.) driven by repeated elements and novel gene families across ecological guilds.</title>
        <authorList>
            <consortium name="Lawrence Berkeley National Laboratory"/>
            <person name="Harder C.B."/>
            <person name="Miyauchi S."/>
            <person name="Viragh M."/>
            <person name="Kuo A."/>
            <person name="Thoen E."/>
            <person name="Andreopoulos B."/>
            <person name="Lu D."/>
            <person name="Skrede I."/>
            <person name="Drula E."/>
            <person name="Henrissat B."/>
            <person name="Morin E."/>
            <person name="Kohler A."/>
            <person name="Barry K."/>
            <person name="LaButti K."/>
            <person name="Morin E."/>
            <person name="Salamov A."/>
            <person name="Lipzen A."/>
            <person name="Mereny Z."/>
            <person name="Hegedus B."/>
            <person name="Baldrian P."/>
            <person name="Stursova M."/>
            <person name="Weitz H."/>
            <person name="Taylor A."/>
            <person name="Grigoriev I.V."/>
            <person name="Nagy L.G."/>
            <person name="Martin F."/>
            <person name="Kauserud H."/>
        </authorList>
    </citation>
    <scope>NUCLEOTIDE SEQUENCE</scope>
    <source>
        <strain evidence="1">CBHHK188m</strain>
    </source>
</reference>